<evidence type="ECO:0000313" key="2">
    <source>
        <dbReference type="EMBL" id="QNR24009.1"/>
    </source>
</evidence>
<dbReference type="Gene3D" id="2.20.110.10">
    <property type="entry name" value="Histone H3 K4-specific methyltransferase SET7/9 N-terminal domain"/>
    <property type="match status" value="3"/>
</dbReference>
<sequence>MKKIALLCLILFPLIMPGQENLSPTDAQGRRHGLWQKLHDNGKIRYVGSFDHGTPVDTFKYYFENGQLQTLNVFRGKSGNCMSFQYGEGKILAAQGLYANKQKDSVWTYFNQEGDVIARITFKNGVQNGPAIKYHTNGKPAESVDYKNGKKSGPWVQYYESGHMMSQGQYVDDNLEGEVTYFYSNGKPRSRGHYKGGLMVGTWYFFTEDLKLDYKEVWKNGRKVEGPKEKNKEGGAN</sequence>
<protein>
    <submittedName>
        <fullName evidence="2">Toxin-antitoxin system YwqK family antitoxin</fullName>
    </submittedName>
</protein>
<keyword evidence="3" id="KW-1185">Reference proteome</keyword>
<accession>A0A7H0VE61</accession>
<organism evidence="2 3">
    <name type="scientific">Croceimicrobium hydrocarbonivorans</name>
    <dbReference type="NCBI Taxonomy" id="2761580"/>
    <lineage>
        <taxon>Bacteria</taxon>
        <taxon>Pseudomonadati</taxon>
        <taxon>Bacteroidota</taxon>
        <taxon>Flavobacteriia</taxon>
        <taxon>Flavobacteriales</taxon>
        <taxon>Owenweeksiaceae</taxon>
        <taxon>Croceimicrobium</taxon>
    </lineage>
</organism>
<keyword evidence="1" id="KW-0732">Signal</keyword>
<feature type="signal peptide" evidence="1">
    <location>
        <begin position="1"/>
        <end position="18"/>
    </location>
</feature>
<dbReference type="InterPro" id="IPR011652">
    <property type="entry name" value="MORN_2"/>
</dbReference>
<evidence type="ECO:0000313" key="3">
    <source>
        <dbReference type="Proteomes" id="UP000516305"/>
    </source>
</evidence>
<dbReference type="SUPFAM" id="SSF82185">
    <property type="entry name" value="Histone H3 K4-specific methyltransferase SET7/9 N-terminal domain"/>
    <property type="match status" value="2"/>
</dbReference>
<dbReference type="AlphaFoldDB" id="A0A7H0VE61"/>
<dbReference type="Pfam" id="PF07661">
    <property type="entry name" value="MORN_2"/>
    <property type="match status" value="5"/>
</dbReference>
<name>A0A7H0VE61_9FLAO</name>
<dbReference type="PANTHER" id="PTHR33706:SF1">
    <property type="entry name" value="TPR REPEAT PROTEIN"/>
    <property type="match status" value="1"/>
</dbReference>
<proteinExistence type="predicted"/>
<gene>
    <name evidence="2" type="ORF">H4K34_16795</name>
</gene>
<feature type="chain" id="PRO_5028913292" evidence="1">
    <location>
        <begin position="19"/>
        <end position="237"/>
    </location>
</feature>
<dbReference type="KEGG" id="chyd:H4K34_16795"/>
<dbReference type="EMBL" id="CP060139">
    <property type="protein sequence ID" value="QNR24009.1"/>
    <property type="molecule type" value="Genomic_DNA"/>
</dbReference>
<dbReference type="PANTHER" id="PTHR33706">
    <property type="entry name" value="MORN VARIANT REPEAT PROTEIN"/>
    <property type="match status" value="1"/>
</dbReference>
<dbReference type="RefSeq" id="WP_210758542.1">
    <property type="nucleotide sequence ID" value="NZ_CP060139.1"/>
</dbReference>
<dbReference type="Proteomes" id="UP000516305">
    <property type="component" value="Chromosome"/>
</dbReference>
<reference evidence="2 3" key="1">
    <citation type="submission" date="2020-08" db="EMBL/GenBank/DDBJ databases">
        <title>Croceimicrobium hydrocarbonivorans gen. nov., sp. nov., a novel marine bacterium isolated from a bacterial consortium that degrades polyethylene terephthalate.</title>
        <authorList>
            <person name="Liu R."/>
        </authorList>
    </citation>
    <scope>NUCLEOTIDE SEQUENCE [LARGE SCALE GENOMIC DNA]</scope>
    <source>
        <strain evidence="2 3">A20-9</strain>
    </source>
</reference>
<evidence type="ECO:0000256" key="1">
    <source>
        <dbReference type="SAM" id="SignalP"/>
    </source>
</evidence>